<evidence type="ECO:0000256" key="1">
    <source>
        <dbReference type="SAM" id="MobiDB-lite"/>
    </source>
</evidence>
<keyword evidence="3" id="KW-1185">Reference proteome</keyword>
<sequence>MSSLNADSVSHWLPLPVDTTLEEDSFADLIRLYDTRVSNLRGETSQRTSHFDEALRIRQALANEVLAKHSSSNPEADASDLSGNPTANVNVRVPPVLLSNDSASVERRSTANLLRRSSSYFLSKLDFLNPYNHHQTNNNNSNNSSSSRSSKTSSNNNDRSSTTEAVRSLGLLSPREHNTNNQSINLNQRQTGISSPSASSGSSPLPAIIAINTTISYPQVPINPHYPTVPPVITQYPPKPLQYSPVEPLENSSPQDDGQGLRKRAIHRISLPFLRLQATEREHRRRSESDLSQHRFGPIGKKAKRLTQWLVCSPSKKSRNKQSVSV</sequence>
<name>A0ABR3AJ77_PHYBL</name>
<feature type="compositionally biased region" description="Low complexity" evidence="1">
    <location>
        <begin position="192"/>
        <end position="203"/>
    </location>
</feature>
<protein>
    <submittedName>
        <fullName evidence="2">Uncharacterized protein</fullName>
    </submittedName>
</protein>
<dbReference type="EMBL" id="JBCLYO010000034">
    <property type="protein sequence ID" value="KAL0075858.1"/>
    <property type="molecule type" value="Genomic_DNA"/>
</dbReference>
<feature type="region of interest" description="Disordered" evidence="1">
    <location>
        <begin position="67"/>
        <end position="90"/>
    </location>
</feature>
<gene>
    <name evidence="2" type="ORF">J3Q64DRAFT_1877811</name>
</gene>
<feature type="compositionally biased region" description="Basic and acidic residues" evidence="1">
    <location>
        <begin position="278"/>
        <end position="293"/>
    </location>
</feature>
<feature type="region of interest" description="Disordered" evidence="1">
    <location>
        <begin position="277"/>
        <end position="298"/>
    </location>
</feature>
<proteinExistence type="predicted"/>
<feature type="region of interest" description="Disordered" evidence="1">
    <location>
        <begin position="237"/>
        <end position="262"/>
    </location>
</feature>
<comment type="caution">
    <text evidence="2">The sequence shown here is derived from an EMBL/GenBank/DDBJ whole genome shotgun (WGS) entry which is preliminary data.</text>
</comment>
<feature type="region of interest" description="Disordered" evidence="1">
    <location>
        <begin position="132"/>
        <end position="203"/>
    </location>
</feature>
<dbReference type="Proteomes" id="UP001448207">
    <property type="component" value="Unassembled WGS sequence"/>
</dbReference>
<feature type="compositionally biased region" description="Polar residues" evidence="1">
    <location>
        <begin position="179"/>
        <end position="191"/>
    </location>
</feature>
<evidence type="ECO:0000313" key="3">
    <source>
        <dbReference type="Proteomes" id="UP001448207"/>
    </source>
</evidence>
<reference evidence="2 3" key="1">
    <citation type="submission" date="2024-04" db="EMBL/GenBank/DDBJ databases">
        <title>Symmetric and asymmetric DNA N6-adenine methylation regulates different biological responses in Mucorales.</title>
        <authorList>
            <consortium name="Lawrence Berkeley National Laboratory"/>
            <person name="Lax C."/>
            <person name="Mondo S.J."/>
            <person name="Osorio-Concepcion M."/>
            <person name="Muszewska A."/>
            <person name="Corrochano-Luque M."/>
            <person name="Gutierrez G."/>
            <person name="Riley R."/>
            <person name="Lipzen A."/>
            <person name="Guo J."/>
            <person name="Hundley H."/>
            <person name="Amirebrahimi M."/>
            <person name="Ng V."/>
            <person name="Lorenzo-Gutierrez D."/>
            <person name="Binder U."/>
            <person name="Yang J."/>
            <person name="Song Y."/>
            <person name="Canovas D."/>
            <person name="Navarro E."/>
            <person name="Freitag M."/>
            <person name="Gabaldon T."/>
            <person name="Grigoriev I.V."/>
            <person name="Corrochano L.M."/>
            <person name="Nicolas F.E."/>
            <person name="Garre V."/>
        </authorList>
    </citation>
    <scope>NUCLEOTIDE SEQUENCE [LARGE SCALE GENOMIC DNA]</scope>
    <source>
        <strain evidence="2 3">L51</strain>
    </source>
</reference>
<feature type="compositionally biased region" description="Low complexity" evidence="1">
    <location>
        <begin position="136"/>
        <end position="163"/>
    </location>
</feature>
<evidence type="ECO:0000313" key="2">
    <source>
        <dbReference type="EMBL" id="KAL0075858.1"/>
    </source>
</evidence>
<organism evidence="2 3">
    <name type="scientific">Phycomyces blakesleeanus</name>
    <dbReference type="NCBI Taxonomy" id="4837"/>
    <lineage>
        <taxon>Eukaryota</taxon>
        <taxon>Fungi</taxon>
        <taxon>Fungi incertae sedis</taxon>
        <taxon>Mucoromycota</taxon>
        <taxon>Mucoromycotina</taxon>
        <taxon>Mucoromycetes</taxon>
        <taxon>Mucorales</taxon>
        <taxon>Phycomycetaceae</taxon>
        <taxon>Phycomyces</taxon>
    </lineage>
</organism>
<accession>A0ABR3AJ77</accession>